<dbReference type="PANTHER" id="PTHR14716:SF0">
    <property type="entry name" value="CILIA- AND FLAGELLA-ASSOCIATED PROTEIN 69"/>
    <property type="match status" value="1"/>
</dbReference>
<dbReference type="InterPro" id="IPR011989">
    <property type="entry name" value="ARM-like"/>
</dbReference>
<dbReference type="Pfam" id="PF21049">
    <property type="entry name" value="CFA69_ARM_rpt"/>
    <property type="match status" value="1"/>
</dbReference>
<name>A0ABM0JA36_APLCA</name>
<keyword evidence="3" id="KW-0282">Flagellum</keyword>
<feature type="domain" description="Cilia- and flagella-associated protein 69 ARM repeats" evidence="1">
    <location>
        <begin position="47"/>
        <end position="770"/>
    </location>
</feature>
<dbReference type="RefSeq" id="XP_005088927.1">
    <property type="nucleotide sequence ID" value="XM_005088870.3"/>
</dbReference>
<evidence type="ECO:0000259" key="1">
    <source>
        <dbReference type="Pfam" id="PF21049"/>
    </source>
</evidence>
<sequence>MAVVQTVGQSKRLQSSLEPDKARIPLVTHIITDDDLGIVEGSKLQQVNLKRVIKLLTDPHSMMLYERHVHALTRMARHYNKGFPMKDLVMVFKILNVCADRVDSNPIYEQPIIEILKLCSFPFLMEKSSDELVYEQIVVESISQLGYLMRIPSSDVRKQICDTLLLFTSMKPTQDVQNFKPADLAFNRKMIEFSDISETLVKSLALLETDLPAKLKVLEILQIFSKNSVKNCDQMLFVDGGRRICSRLMDPDSSGQLLFRSVETLWNLMENGDKAVLAKQLNNLTCISQLRDAFVYQLTQGYSHYDRQLRNDLLVIATLVASQCPEAPFVETGFAKQLTLFATFQEVKSHNALVRHLKLLTNHEDFELRKLLFNILVVLSKDSTVVSILSDGHLLLALFSFVHANDKKTGPREWNPAQFEELQLQAMACLCTLCPLLLEDYMTCQGSTRLLLLLEWCVGPDEFCGQGNSFHGTGGRGNKKAQMRHCLRLMRSVVSTEDEVVLQDLADQGAINQLIALCTKWVLNTAFTQRTDENDVVEIEMQSDILFILSCLCDGDMHRKELFGVQGVDMVVRYLRTDTRLLNSGLGHHKLLLASIDCTWCAIVGCFVTEDYFLEKEGVFLLFDLLEVCPKNMHNVILGCLLDLCENPKTVNHVLTWRGKDGCTASHLLCQIWRLEESEIGVRRDTQGAITDVHHPLMGHIQVEMGTVAMPASCVSQAIADVGENMRAKVYSLFCKMGFTDLPGLTVEDHVTLTIIEKYLDFKMGEVWTETIGELQAEQVRPVTPDQEAIEAITRAIEERAQIVVTTQSELLEAQKNQDILDEQEFYADIRENHRQKEKAIADFNDYVSRTSNFALLKAAKERQEISIDASRMQPKYKEQEHFHNVDLPNLTTTVFSGKHVTVMNIPKHSNDDDIESKFEPVLEPMMERRIFKHLTM</sequence>
<reference evidence="3" key="1">
    <citation type="submission" date="2025-08" db="UniProtKB">
        <authorList>
            <consortium name="RefSeq"/>
        </authorList>
    </citation>
    <scope>IDENTIFICATION</scope>
</reference>
<evidence type="ECO:0000313" key="3">
    <source>
        <dbReference type="RefSeq" id="XP_005088927.1"/>
    </source>
</evidence>
<keyword evidence="3" id="KW-0969">Cilium</keyword>
<dbReference type="Proteomes" id="UP000694888">
    <property type="component" value="Unplaced"/>
</dbReference>
<accession>A0ABM0JA36</accession>
<keyword evidence="3" id="KW-0966">Cell projection</keyword>
<dbReference type="SUPFAM" id="SSF48371">
    <property type="entry name" value="ARM repeat"/>
    <property type="match status" value="1"/>
</dbReference>
<dbReference type="InterPro" id="IPR048733">
    <property type="entry name" value="CFA69_ARM_dom"/>
</dbReference>
<dbReference type="InterPro" id="IPR016024">
    <property type="entry name" value="ARM-type_fold"/>
</dbReference>
<dbReference type="GeneID" id="101847384"/>
<dbReference type="Gene3D" id="1.25.10.10">
    <property type="entry name" value="Leucine-rich Repeat Variant"/>
    <property type="match status" value="2"/>
</dbReference>
<protein>
    <submittedName>
        <fullName evidence="3">Cilia- and flagella-associated protein 69 isoform X1</fullName>
    </submittedName>
</protein>
<dbReference type="PANTHER" id="PTHR14716">
    <property type="entry name" value="CILIA- AND FLAGELLA-ASSOCIATED PROTEIN 69"/>
    <property type="match status" value="1"/>
</dbReference>
<proteinExistence type="predicted"/>
<gene>
    <name evidence="3" type="primary">LOC101847384</name>
</gene>
<organism evidence="2 3">
    <name type="scientific">Aplysia californica</name>
    <name type="common">California sea hare</name>
    <dbReference type="NCBI Taxonomy" id="6500"/>
    <lineage>
        <taxon>Eukaryota</taxon>
        <taxon>Metazoa</taxon>
        <taxon>Spiralia</taxon>
        <taxon>Lophotrochozoa</taxon>
        <taxon>Mollusca</taxon>
        <taxon>Gastropoda</taxon>
        <taxon>Heterobranchia</taxon>
        <taxon>Euthyneura</taxon>
        <taxon>Tectipleura</taxon>
        <taxon>Aplysiida</taxon>
        <taxon>Aplysioidea</taxon>
        <taxon>Aplysiidae</taxon>
        <taxon>Aplysia</taxon>
    </lineage>
</organism>
<keyword evidence="2" id="KW-1185">Reference proteome</keyword>
<evidence type="ECO:0000313" key="2">
    <source>
        <dbReference type="Proteomes" id="UP000694888"/>
    </source>
</evidence>
<dbReference type="InterPro" id="IPR048732">
    <property type="entry name" value="CFA69"/>
</dbReference>